<dbReference type="GO" id="GO:0006397">
    <property type="term" value="P:mRNA processing"/>
    <property type="evidence" value="ECO:0007669"/>
    <property type="project" value="UniProtKB-KW"/>
</dbReference>
<dbReference type="PANTHER" id="PTHR46543:SF1">
    <property type="entry name" value="ZINC FINGER CCHC DOMAIN-CONTAINING PROTEIN 7"/>
    <property type="match status" value="1"/>
</dbReference>
<dbReference type="GO" id="GO:0008270">
    <property type="term" value="F:zinc ion binding"/>
    <property type="evidence" value="ECO:0007669"/>
    <property type="project" value="UniProtKB-KW"/>
</dbReference>
<dbReference type="Pfam" id="PF00098">
    <property type="entry name" value="zf-CCHC"/>
    <property type="match status" value="1"/>
</dbReference>
<dbReference type="GO" id="GO:0031499">
    <property type="term" value="C:TRAMP complex"/>
    <property type="evidence" value="ECO:0007669"/>
    <property type="project" value="TreeGrafter"/>
</dbReference>
<dbReference type="GO" id="GO:0071038">
    <property type="term" value="P:TRAMP-dependent tRNA surveillance pathway"/>
    <property type="evidence" value="ECO:0007669"/>
    <property type="project" value="TreeGrafter"/>
</dbReference>
<reference evidence="11 12" key="1">
    <citation type="journal article" date="2020" name="ISME J.">
        <title>Uncovering the hidden diversity of litter-decomposition mechanisms in mushroom-forming fungi.</title>
        <authorList>
            <person name="Floudas D."/>
            <person name="Bentzer J."/>
            <person name="Ahren D."/>
            <person name="Johansson T."/>
            <person name="Persson P."/>
            <person name="Tunlid A."/>
        </authorList>
    </citation>
    <scope>NUCLEOTIDE SEQUENCE [LARGE SCALE GENOMIC DNA]</scope>
    <source>
        <strain evidence="11 12">CBS 101986</strain>
    </source>
</reference>
<feature type="compositionally biased region" description="Basic and acidic residues" evidence="9">
    <location>
        <begin position="543"/>
        <end position="563"/>
    </location>
</feature>
<protein>
    <recommendedName>
        <fullName evidence="10">CCHC-type domain-containing protein</fullName>
    </recommendedName>
</protein>
<evidence type="ECO:0000313" key="12">
    <source>
        <dbReference type="Proteomes" id="UP000567179"/>
    </source>
</evidence>
<dbReference type="InterPro" id="IPR051644">
    <property type="entry name" value="TRAMP_AT-DNA-binding"/>
</dbReference>
<keyword evidence="5 8" id="KW-0863">Zinc-finger</keyword>
<evidence type="ECO:0000256" key="7">
    <source>
        <dbReference type="ARBA" id="ARBA00023242"/>
    </source>
</evidence>
<organism evidence="11 12">
    <name type="scientific">Psilocybe cf. subviscida</name>
    <dbReference type="NCBI Taxonomy" id="2480587"/>
    <lineage>
        <taxon>Eukaryota</taxon>
        <taxon>Fungi</taxon>
        <taxon>Dikarya</taxon>
        <taxon>Basidiomycota</taxon>
        <taxon>Agaricomycotina</taxon>
        <taxon>Agaricomycetes</taxon>
        <taxon>Agaricomycetidae</taxon>
        <taxon>Agaricales</taxon>
        <taxon>Agaricineae</taxon>
        <taxon>Strophariaceae</taxon>
        <taxon>Psilocybe</taxon>
    </lineage>
</organism>
<accession>A0A8H5BED3</accession>
<dbReference type="InterPro" id="IPR036875">
    <property type="entry name" value="Znf_CCHC_sf"/>
</dbReference>
<feature type="compositionally biased region" description="Basic and acidic residues" evidence="9">
    <location>
        <begin position="125"/>
        <end position="138"/>
    </location>
</feature>
<feature type="compositionally biased region" description="Basic and acidic residues" evidence="9">
    <location>
        <begin position="571"/>
        <end position="612"/>
    </location>
</feature>
<evidence type="ECO:0000256" key="4">
    <source>
        <dbReference type="ARBA" id="ARBA00022737"/>
    </source>
</evidence>
<evidence type="ECO:0000256" key="9">
    <source>
        <dbReference type="SAM" id="MobiDB-lite"/>
    </source>
</evidence>
<keyword evidence="7" id="KW-0539">Nucleus</keyword>
<dbReference type="PANTHER" id="PTHR46543">
    <property type="entry name" value="ZINC FINGER CCHC DOMAIN-CONTAINING PROTEIN 7"/>
    <property type="match status" value="1"/>
</dbReference>
<keyword evidence="12" id="KW-1185">Reference proteome</keyword>
<proteinExistence type="predicted"/>
<dbReference type="GO" id="GO:0003723">
    <property type="term" value="F:RNA binding"/>
    <property type="evidence" value="ECO:0007669"/>
    <property type="project" value="TreeGrafter"/>
</dbReference>
<dbReference type="Proteomes" id="UP000567179">
    <property type="component" value="Unassembled WGS sequence"/>
</dbReference>
<name>A0A8H5BED3_9AGAR</name>
<feature type="domain" description="CCHC-type" evidence="10">
    <location>
        <begin position="297"/>
        <end position="312"/>
    </location>
</feature>
<feature type="compositionally biased region" description="Low complexity" evidence="9">
    <location>
        <begin position="33"/>
        <end position="47"/>
    </location>
</feature>
<dbReference type="GO" id="GO:0071037">
    <property type="term" value="P:nuclear polyadenylation-dependent snRNA catabolic process"/>
    <property type="evidence" value="ECO:0007669"/>
    <property type="project" value="TreeGrafter"/>
</dbReference>
<dbReference type="GO" id="GO:0071035">
    <property type="term" value="P:nuclear polyadenylation-dependent rRNA catabolic process"/>
    <property type="evidence" value="ECO:0007669"/>
    <property type="project" value="TreeGrafter"/>
</dbReference>
<evidence type="ECO:0000256" key="8">
    <source>
        <dbReference type="PROSITE-ProRule" id="PRU00047"/>
    </source>
</evidence>
<comment type="subcellular location">
    <subcellularLocation>
        <location evidence="1">Nucleus</location>
    </subcellularLocation>
</comment>
<dbReference type="EMBL" id="JAACJJ010000028">
    <property type="protein sequence ID" value="KAF5321361.1"/>
    <property type="molecule type" value="Genomic_DNA"/>
</dbReference>
<dbReference type="Gene3D" id="4.10.60.10">
    <property type="entry name" value="Zinc finger, CCHC-type"/>
    <property type="match status" value="2"/>
</dbReference>
<feature type="compositionally biased region" description="Basic residues" evidence="9">
    <location>
        <begin position="63"/>
        <end position="73"/>
    </location>
</feature>
<dbReference type="GO" id="GO:0071039">
    <property type="term" value="P:nuclear polyadenylation-dependent CUT catabolic process"/>
    <property type="evidence" value="ECO:0007669"/>
    <property type="project" value="TreeGrafter"/>
</dbReference>
<dbReference type="SMART" id="SM00343">
    <property type="entry name" value="ZnF_C2HC"/>
    <property type="match status" value="5"/>
</dbReference>
<keyword evidence="2" id="KW-0507">mRNA processing</keyword>
<dbReference type="GO" id="GO:0071031">
    <property type="term" value="P:nuclear mRNA surveillance of mRNA 3'-end processing"/>
    <property type="evidence" value="ECO:0007669"/>
    <property type="project" value="TreeGrafter"/>
</dbReference>
<evidence type="ECO:0000259" key="10">
    <source>
        <dbReference type="PROSITE" id="PS50158"/>
    </source>
</evidence>
<evidence type="ECO:0000256" key="5">
    <source>
        <dbReference type="ARBA" id="ARBA00022771"/>
    </source>
</evidence>
<evidence type="ECO:0000256" key="6">
    <source>
        <dbReference type="ARBA" id="ARBA00022833"/>
    </source>
</evidence>
<keyword evidence="4" id="KW-0677">Repeat</keyword>
<dbReference type="AlphaFoldDB" id="A0A8H5BED3"/>
<feature type="region of interest" description="Disordered" evidence="9">
    <location>
        <begin position="448"/>
        <end position="621"/>
    </location>
</feature>
<evidence type="ECO:0000256" key="2">
    <source>
        <dbReference type="ARBA" id="ARBA00022664"/>
    </source>
</evidence>
<dbReference type="PROSITE" id="PS50158">
    <property type="entry name" value="ZF_CCHC"/>
    <property type="match status" value="2"/>
</dbReference>
<evidence type="ECO:0000256" key="1">
    <source>
        <dbReference type="ARBA" id="ARBA00004123"/>
    </source>
</evidence>
<sequence>MSTPTEVIDLTSPPISVVDLPSDVESEVQVIEPPTATTTSAPKTVPTGPNGRNAQQGGGEARAKKKRTKKRKSTNSTPAQSARASRANSEERAYEPATNTSNNVNNNGSGRAKRKRNSTVAEDGGGEHPARRARKADGGDVAAADPTADAELVDTKDLFFVDLAPAPLPATRLSLQTVVVDVPNGVANVEGDGDAPKLLVPAHVTVLGSTPVEIIQSLSDGEVDEDFIDYLDFDDTKHITRYYDEAPDEAAAISRTVCKNCGAEGDHKTSACIVMICLTCGARNEHSTRSCPISKVCFTCGMKGHINANCPNRRTARAMQSSREVECERCGSSKHKTNECPTVWRLYEYFSVEDQVRTIELRHSKQDLPLGKGGEGYVADDDWCYNCGDSGHLGDDCPDLDTRGFPKESSAFGLFNIMAGPFYDPENRSKAPTSRSRVRDWEANEDVRWGKDLPGNVGRQGRMKSRAALEKQAQQQEDDPDDWFGNNASRSRTGKEPPRGPRNPVKPMFTFGKTSAPARKYDESLDSGPPSLLQRMGESTSNYDRRRDRDRDRDWDRDRDSRRSHGSSSSHKRDRDRRDDSYGGSKDNRRRKDDRQSNSGRGHDRRRDDAGPRYRGGYIAR</sequence>
<dbReference type="OrthoDB" id="7608935at2759"/>
<keyword evidence="6" id="KW-0862">Zinc</keyword>
<comment type="caution">
    <text evidence="11">The sequence shown here is derived from an EMBL/GenBank/DDBJ whole genome shotgun (WGS) entry which is preliminary data.</text>
</comment>
<dbReference type="GO" id="GO:0071036">
    <property type="term" value="P:nuclear polyadenylation-dependent snoRNA catabolic process"/>
    <property type="evidence" value="ECO:0007669"/>
    <property type="project" value="TreeGrafter"/>
</dbReference>
<evidence type="ECO:0000313" key="11">
    <source>
        <dbReference type="EMBL" id="KAF5321361.1"/>
    </source>
</evidence>
<feature type="region of interest" description="Disordered" evidence="9">
    <location>
        <begin position="1"/>
        <end position="143"/>
    </location>
</feature>
<feature type="region of interest" description="Disordered" evidence="9">
    <location>
        <begin position="423"/>
        <end position="442"/>
    </location>
</feature>
<gene>
    <name evidence="11" type="ORF">D9619_001103</name>
</gene>
<keyword evidence="3" id="KW-0479">Metal-binding</keyword>
<evidence type="ECO:0000256" key="3">
    <source>
        <dbReference type="ARBA" id="ARBA00022723"/>
    </source>
</evidence>
<dbReference type="InterPro" id="IPR001878">
    <property type="entry name" value="Znf_CCHC"/>
</dbReference>
<dbReference type="SUPFAM" id="SSF57756">
    <property type="entry name" value="Retrovirus zinc finger-like domains"/>
    <property type="match status" value="2"/>
</dbReference>
<feature type="domain" description="CCHC-type" evidence="10">
    <location>
        <begin position="384"/>
        <end position="399"/>
    </location>
</feature>
<feature type="compositionally biased region" description="Low complexity" evidence="9">
    <location>
        <begin position="98"/>
        <end position="110"/>
    </location>
</feature>